<evidence type="ECO:0000313" key="2">
    <source>
        <dbReference type="Proteomes" id="UP000034832"/>
    </source>
</evidence>
<gene>
    <name evidence="1" type="ORF">YH63_016515</name>
</gene>
<dbReference type="Proteomes" id="UP000034832">
    <property type="component" value="Unassembled WGS sequence"/>
</dbReference>
<evidence type="ECO:0000313" key="1">
    <source>
        <dbReference type="EMBL" id="TKT72898.1"/>
    </source>
</evidence>
<dbReference type="EMBL" id="LBIA02000001">
    <property type="protein sequence ID" value="TKT72898.1"/>
    <property type="molecule type" value="Genomic_DNA"/>
</dbReference>
<organism evidence="1 2">
    <name type="scientific">Afipia massiliensis</name>
    <dbReference type="NCBI Taxonomy" id="211460"/>
    <lineage>
        <taxon>Bacteria</taxon>
        <taxon>Pseudomonadati</taxon>
        <taxon>Pseudomonadota</taxon>
        <taxon>Alphaproteobacteria</taxon>
        <taxon>Hyphomicrobiales</taxon>
        <taxon>Nitrobacteraceae</taxon>
        <taxon>Afipia</taxon>
    </lineage>
</organism>
<proteinExistence type="predicted"/>
<accession>A0A4U6BUQ3</accession>
<keyword evidence="2" id="KW-1185">Reference proteome</keyword>
<dbReference type="OrthoDB" id="9791032at2"/>
<dbReference type="RefSeq" id="WP_137325227.1">
    <property type="nucleotide sequence ID" value="NZ_LBIA02000001.1"/>
</dbReference>
<dbReference type="AlphaFoldDB" id="A0A4U6BUQ3"/>
<comment type="caution">
    <text evidence="1">The sequence shown here is derived from an EMBL/GenBank/DDBJ whole genome shotgun (WGS) entry which is preliminary data.</text>
</comment>
<name>A0A4U6BUQ3_9BRAD</name>
<reference evidence="1" key="1">
    <citation type="submission" date="2019-04" db="EMBL/GenBank/DDBJ databases">
        <title>Whole genome sequencing of cave bacteria.</title>
        <authorList>
            <person name="Gan H.M."/>
            <person name="Barton H."/>
            <person name="Savka M.A."/>
        </authorList>
    </citation>
    <scope>NUCLEOTIDE SEQUENCE [LARGE SCALE GENOMIC DNA]</scope>
    <source>
        <strain evidence="1">LC387</strain>
    </source>
</reference>
<protein>
    <submittedName>
        <fullName evidence="1">Uncharacterized protein</fullName>
    </submittedName>
</protein>
<sequence>MNRKSRPKLERIRERGFGALRAPHSTEEGIPSGAGWYVNEHFIAELSPLKGIAEKPVTFLVGRALKAERRQPATGTEWIYGVKRAGRLSPSWRSSETFKIINLVGRPIYPRSEHGKPLAFGHRADKSHDLINSCFQAAQWVLKQDQPTREMWQIYSLIQRRSGQGHEGGRR</sequence>